<proteinExistence type="predicted"/>
<protein>
    <submittedName>
        <fullName evidence="1">Type III secretion protein RspD</fullName>
    </submittedName>
</protein>
<evidence type="ECO:0000313" key="2">
    <source>
        <dbReference type="Proteomes" id="UP000255125"/>
    </source>
</evidence>
<name>A0A379I8T5_PSEFL</name>
<dbReference type="EMBL" id="UGUS01000002">
    <property type="protein sequence ID" value="SUD29178.1"/>
    <property type="molecule type" value="Genomic_DNA"/>
</dbReference>
<evidence type="ECO:0000313" key="1">
    <source>
        <dbReference type="EMBL" id="SUD29178.1"/>
    </source>
</evidence>
<organism evidence="1 2">
    <name type="scientific">Pseudomonas fluorescens</name>
    <dbReference type="NCBI Taxonomy" id="294"/>
    <lineage>
        <taxon>Bacteria</taxon>
        <taxon>Pseudomonadati</taxon>
        <taxon>Pseudomonadota</taxon>
        <taxon>Gammaproteobacteria</taxon>
        <taxon>Pseudomonadales</taxon>
        <taxon>Pseudomonadaceae</taxon>
        <taxon>Pseudomonas</taxon>
    </lineage>
</organism>
<gene>
    <name evidence="1" type="primary">rspD</name>
    <name evidence="1" type="ORF">NCTC10392_01123</name>
</gene>
<accession>A0A379I8T5</accession>
<sequence>MTPRAPYSISDHLAWAHWWAFPWKPSHQSWRSPDRFPAIDALERMASLVPSAIAAIAPCLPPAPHPTEVRLALASTEQLNLMLALLQSTCRPEDAAPLSKSHHQWCIGLSKALPPDMLLYKDDPLQLLRTWLNPATWQRLRLRFPCERVIEMEKTTLSLEHSNSRLNTLWQAVVWRATATTHDTTSPGSHEQGA</sequence>
<dbReference type="AlphaFoldDB" id="A0A379I8T5"/>
<dbReference type="Proteomes" id="UP000255125">
    <property type="component" value="Unassembled WGS sequence"/>
</dbReference>
<reference evidence="1 2" key="1">
    <citation type="submission" date="2018-06" db="EMBL/GenBank/DDBJ databases">
        <authorList>
            <consortium name="Pathogen Informatics"/>
            <person name="Doyle S."/>
        </authorList>
    </citation>
    <scope>NUCLEOTIDE SEQUENCE [LARGE SCALE GENOMIC DNA]</scope>
    <source>
        <strain evidence="1 2">NCTC10392</strain>
    </source>
</reference>